<proteinExistence type="predicted"/>
<comment type="caution">
    <text evidence="2">The sequence shown here is derived from an EMBL/GenBank/DDBJ whole genome shotgun (WGS) entry which is preliminary data.</text>
</comment>
<feature type="signal peptide" evidence="1">
    <location>
        <begin position="1"/>
        <end position="21"/>
    </location>
</feature>
<keyword evidence="1" id="KW-0732">Signal</keyword>
<dbReference type="EMBL" id="MDYN01000005">
    <property type="protein sequence ID" value="OQD87743.1"/>
    <property type="molecule type" value="Genomic_DNA"/>
</dbReference>
<evidence type="ECO:0000313" key="2">
    <source>
        <dbReference type="EMBL" id="OQD87743.1"/>
    </source>
</evidence>
<keyword evidence="3" id="KW-1185">Reference proteome</keyword>
<evidence type="ECO:0000313" key="3">
    <source>
        <dbReference type="Proteomes" id="UP000191672"/>
    </source>
</evidence>
<evidence type="ECO:0000256" key="1">
    <source>
        <dbReference type="SAM" id="SignalP"/>
    </source>
</evidence>
<dbReference type="STRING" id="416450.A0A1V6QEV5"/>
<gene>
    <name evidence="2" type="ORF">PENANT_c005G11723</name>
</gene>
<dbReference type="Proteomes" id="UP000191672">
    <property type="component" value="Unassembled WGS sequence"/>
</dbReference>
<feature type="chain" id="PRO_5013139307" description="HNH nuclease domain-containing protein" evidence="1">
    <location>
        <begin position="22"/>
        <end position="78"/>
    </location>
</feature>
<evidence type="ECO:0008006" key="4">
    <source>
        <dbReference type="Google" id="ProtNLM"/>
    </source>
</evidence>
<name>A0A1V6QEV5_9EURO</name>
<dbReference type="AlphaFoldDB" id="A0A1V6QEV5"/>
<reference evidence="3" key="1">
    <citation type="journal article" date="2017" name="Nat. Microbiol.">
        <title>Global analysis of biosynthetic gene clusters reveals vast potential of secondary metabolite production in Penicillium species.</title>
        <authorList>
            <person name="Nielsen J.C."/>
            <person name="Grijseels S."/>
            <person name="Prigent S."/>
            <person name="Ji B."/>
            <person name="Dainat J."/>
            <person name="Nielsen K.F."/>
            <person name="Frisvad J.C."/>
            <person name="Workman M."/>
            <person name="Nielsen J."/>
        </authorList>
    </citation>
    <scope>NUCLEOTIDE SEQUENCE [LARGE SCALE GENOMIC DNA]</scope>
    <source>
        <strain evidence="3">IBT 31811</strain>
    </source>
</reference>
<protein>
    <recommendedName>
        <fullName evidence="4">HNH nuclease domain-containing protein</fullName>
    </recommendedName>
</protein>
<sequence length="78" mass="8640">MGGSFKDLIVVCPLHLANVIASTNTECVVIDDECLQTLLGTSAKALAQEIRYREDLIVRYVKVIEAWPLIDQYDTCPG</sequence>
<accession>A0A1V6QEV5</accession>
<organism evidence="2 3">
    <name type="scientific">Penicillium antarcticum</name>
    <dbReference type="NCBI Taxonomy" id="416450"/>
    <lineage>
        <taxon>Eukaryota</taxon>
        <taxon>Fungi</taxon>
        <taxon>Dikarya</taxon>
        <taxon>Ascomycota</taxon>
        <taxon>Pezizomycotina</taxon>
        <taxon>Eurotiomycetes</taxon>
        <taxon>Eurotiomycetidae</taxon>
        <taxon>Eurotiales</taxon>
        <taxon>Aspergillaceae</taxon>
        <taxon>Penicillium</taxon>
    </lineage>
</organism>